<dbReference type="SUPFAM" id="SSF103473">
    <property type="entry name" value="MFS general substrate transporter"/>
    <property type="match status" value="1"/>
</dbReference>
<dbReference type="RefSeq" id="XP_786673.2">
    <property type="nucleotide sequence ID" value="XM_781580.5"/>
</dbReference>
<evidence type="ECO:0000313" key="9">
    <source>
        <dbReference type="Proteomes" id="UP000007110"/>
    </source>
</evidence>
<sequence length="458" mass="48909">MSGVVLRVILFVFMCGLAMQWPITQHLIFEMACHRLGYSDDVCSDLGNHTDAEHAVQAQASTIMTYQSFFCDIPGAVASLILGAQSDKVGRKRIMLLPIMGTTLLAVILLTGSLLHTTSLVAIMASSFALGVSGGIGTFMSTVTNYITDTTPEDQRTEALSKTLPFMGLGVIVGLVSSGILTQQLGVAAAYFIDFLLMLVVLYLVVFHLEESKPNVDKSKDAPSQSEDQSQGVFATIWDNLTAGVKVFTSEKDNFVKLQLAVIVLHGMIGFAIMVAEGNLLMLYTKKSPFTWSPSMYSIFTATKNALGIVGQAVGTMVFFKVMGAKSIRNDFILLQMASMAGVAINLITASATSTSMLMMTSAFVMFATPGQSASGSITSKLVSPAHKGAFMSLGTFLNTLTVPLAGFVLNSIYSNTVQTSPGFVFLCIASAHAVILSGITYVVLFTKKEAKGDEKTD</sequence>
<evidence type="ECO:0000256" key="5">
    <source>
        <dbReference type="SAM" id="Phobius"/>
    </source>
</evidence>
<evidence type="ECO:0000256" key="2">
    <source>
        <dbReference type="ARBA" id="ARBA00022692"/>
    </source>
</evidence>
<feature type="transmembrane region" description="Helical" evidence="5">
    <location>
        <begin position="188"/>
        <end position="209"/>
    </location>
</feature>
<reference evidence="9" key="1">
    <citation type="submission" date="2015-02" db="EMBL/GenBank/DDBJ databases">
        <title>Genome sequencing for Strongylocentrotus purpuratus.</title>
        <authorList>
            <person name="Murali S."/>
            <person name="Liu Y."/>
            <person name="Vee V."/>
            <person name="English A."/>
            <person name="Wang M."/>
            <person name="Skinner E."/>
            <person name="Han Y."/>
            <person name="Muzny D.M."/>
            <person name="Worley K.C."/>
            <person name="Gibbs R.A."/>
        </authorList>
    </citation>
    <scope>NUCLEOTIDE SEQUENCE</scope>
</reference>
<feature type="transmembrane region" description="Helical" evidence="5">
    <location>
        <begin position="390"/>
        <end position="411"/>
    </location>
</feature>
<dbReference type="Proteomes" id="UP000007110">
    <property type="component" value="Unassembled WGS sequence"/>
</dbReference>
<feature type="transmembrane region" description="Helical" evidence="5">
    <location>
        <begin position="296"/>
        <end position="320"/>
    </location>
</feature>
<dbReference type="GO" id="GO:0016020">
    <property type="term" value="C:membrane"/>
    <property type="evidence" value="ECO:0000318"/>
    <property type="project" value="GO_Central"/>
</dbReference>
<dbReference type="PANTHER" id="PTHR23507:SF1">
    <property type="entry name" value="FI18259P1-RELATED"/>
    <property type="match status" value="1"/>
</dbReference>
<organism evidence="8 9">
    <name type="scientific">Strongylocentrotus purpuratus</name>
    <name type="common">Purple sea urchin</name>
    <dbReference type="NCBI Taxonomy" id="7668"/>
    <lineage>
        <taxon>Eukaryota</taxon>
        <taxon>Metazoa</taxon>
        <taxon>Echinodermata</taxon>
        <taxon>Eleutherozoa</taxon>
        <taxon>Echinozoa</taxon>
        <taxon>Echinoidea</taxon>
        <taxon>Euechinoidea</taxon>
        <taxon>Echinacea</taxon>
        <taxon>Camarodonta</taxon>
        <taxon>Echinidea</taxon>
        <taxon>Strongylocentrotidae</taxon>
        <taxon>Strongylocentrotus</taxon>
    </lineage>
</organism>
<dbReference type="InParanoid" id="A0A7M7RGU0"/>
<feature type="transmembrane region" description="Helical" evidence="5">
    <location>
        <begin position="94"/>
        <end position="115"/>
    </location>
</feature>
<evidence type="ECO:0000256" key="3">
    <source>
        <dbReference type="ARBA" id="ARBA00022989"/>
    </source>
</evidence>
<name>A0A7M7RGU0_STRPU</name>
<dbReference type="EnsemblMetazoa" id="XM_781580">
    <property type="protein sequence ID" value="XP_786673"/>
    <property type="gene ID" value="LOC581591"/>
</dbReference>
<dbReference type="GeneID" id="581591"/>
<reference evidence="8" key="2">
    <citation type="submission" date="2021-01" db="UniProtKB">
        <authorList>
            <consortium name="EnsemblMetazoa"/>
        </authorList>
    </citation>
    <scope>IDENTIFICATION</scope>
</reference>
<protein>
    <recommendedName>
        <fullName evidence="7">Major facilitator superfamily (MFS) profile domain-containing protein</fullName>
    </recommendedName>
</protein>
<dbReference type="GO" id="GO:0055085">
    <property type="term" value="P:transmembrane transport"/>
    <property type="evidence" value="ECO:0000318"/>
    <property type="project" value="GO_Central"/>
</dbReference>
<feature type="transmembrane region" description="Helical" evidence="5">
    <location>
        <begin position="63"/>
        <end position="82"/>
    </location>
</feature>
<dbReference type="GO" id="GO:0022857">
    <property type="term" value="F:transmembrane transporter activity"/>
    <property type="evidence" value="ECO:0000318"/>
    <property type="project" value="GO_Central"/>
</dbReference>
<feature type="chain" id="PRO_5029639217" description="Major facilitator superfamily (MFS) profile domain-containing protein" evidence="6">
    <location>
        <begin position="21"/>
        <end position="458"/>
    </location>
</feature>
<evidence type="ECO:0000256" key="4">
    <source>
        <dbReference type="ARBA" id="ARBA00023136"/>
    </source>
</evidence>
<feature type="transmembrane region" description="Helical" evidence="5">
    <location>
        <begin position="121"/>
        <end position="143"/>
    </location>
</feature>
<keyword evidence="2 5" id="KW-0812">Transmembrane</keyword>
<evidence type="ECO:0000313" key="8">
    <source>
        <dbReference type="EnsemblMetazoa" id="XP_786673"/>
    </source>
</evidence>
<dbReference type="InterPro" id="IPR036259">
    <property type="entry name" value="MFS_trans_sf"/>
</dbReference>
<feature type="transmembrane region" description="Helical" evidence="5">
    <location>
        <begin position="255"/>
        <end position="276"/>
    </location>
</feature>
<feature type="transmembrane region" description="Helical" evidence="5">
    <location>
        <begin position="423"/>
        <end position="446"/>
    </location>
</feature>
<feature type="transmembrane region" description="Helical" evidence="5">
    <location>
        <begin position="332"/>
        <end position="352"/>
    </location>
</feature>
<evidence type="ECO:0000256" key="6">
    <source>
        <dbReference type="SAM" id="SignalP"/>
    </source>
</evidence>
<evidence type="ECO:0000259" key="7">
    <source>
        <dbReference type="PROSITE" id="PS50850"/>
    </source>
</evidence>
<keyword evidence="4 5" id="KW-0472">Membrane</keyword>
<keyword evidence="6" id="KW-0732">Signal</keyword>
<dbReference type="Pfam" id="PF07690">
    <property type="entry name" value="MFS_1"/>
    <property type="match status" value="1"/>
</dbReference>
<dbReference type="OrthoDB" id="419734at2759"/>
<keyword evidence="9" id="KW-1185">Reference proteome</keyword>
<proteinExistence type="predicted"/>
<feature type="domain" description="Major facilitator superfamily (MFS) profile" evidence="7">
    <location>
        <begin position="1"/>
        <end position="448"/>
    </location>
</feature>
<dbReference type="OMA" id="LACCYYV"/>
<dbReference type="InterPro" id="IPR020846">
    <property type="entry name" value="MFS_dom"/>
</dbReference>
<dbReference type="PANTHER" id="PTHR23507">
    <property type="entry name" value="ZGC:174356"/>
    <property type="match status" value="1"/>
</dbReference>
<dbReference type="AlphaFoldDB" id="A0A7M7RGU0"/>
<dbReference type="PROSITE" id="PS50850">
    <property type="entry name" value="MFS"/>
    <property type="match status" value="1"/>
</dbReference>
<feature type="signal peptide" evidence="6">
    <location>
        <begin position="1"/>
        <end position="20"/>
    </location>
</feature>
<feature type="transmembrane region" description="Helical" evidence="5">
    <location>
        <begin position="164"/>
        <end position="182"/>
    </location>
</feature>
<comment type="subcellular location">
    <subcellularLocation>
        <location evidence="1">Membrane</location>
        <topology evidence="1">Multi-pass membrane protein</topology>
    </subcellularLocation>
</comment>
<dbReference type="Gene3D" id="1.20.1250.20">
    <property type="entry name" value="MFS general substrate transporter like domains"/>
    <property type="match status" value="1"/>
</dbReference>
<keyword evidence="3 5" id="KW-1133">Transmembrane helix</keyword>
<dbReference type="KEGG" id="spu:581591"/>
<dbReference type="InterPro" id="IPR011701">
    <property type="entry name" value="MFS"/>
</dbReference>
<evidence type="ECO:0000256" key="1">
    <source>
        <dbReference type="ARBA" id="ARBA00004141"/>
    </source>
</evidence>
<accession>A0A7M7RGU0</accession>